<evidence type="ECO:0000256" key="1">
    <source>
        <dbReference type="SAM" id="MobiDB-lite"/>
    </source>
</evidence>
<accession>A0A6J4HY08</accession>
<name>A0A6J4HY08_9CHLR</name>
<evidence type="ECO:0000313" key="2">
    <source>
        <dbReference type="EMBL" id="CAA9236160.1"/>
    </source>
</evidence>
<feature type="non-terminal residue" evidence="2">
    <location>
        <position position="1"/>
    </location>
</feature>
<proteinExistence type="predicted"/>
<dbReference type="EMBL" id="CADCTC010000083">
    <property type="protein sequence ID" value="CAA9236160.1"/>
    <property type="molecule type" value="Genomic_DNA"/>
</dbReference>
<feature type="region of interest" description="Disordered" evidence="1">
    <location>
        <begin position="1"/>
        <end position="65"/>
    </location>
</feature>
<protein>
    <submittedName>
        <fullName evidence="2">Uncharacterized protein</fullName>
    </submittedName>
</protein>
<dbReference type="AlphaFoldDB" id="A0A6J4HY08"/>
<reference evidence="2" key="1">
    <citation type="submission" date="2020-02" db="EMBL/GenBank/DDBJ databases">
        <authorList>
            <person name="Meier V. D."/>
        </authorList>
    </citation>
    <scope>NUCLEOTIDE SEQUENCE</scope>
    <source>
        <strain evidence="2">AVDCRST_MAG77</strain>
    </source>
</reference>
<feature type="non-terminal residue" evidence="2">
    <location>
        <position position="65"/>
    </location>
</feature>
<organism evidence="2">
    <name type="scientific">uncultured Chloroflexota bacterium</name>
    <dbReference type="NCBI Taxonomy" id="166587"/>
    <lineage>
        <taxon>Bacteria</taxon>
        <taxon>Bacillati</taxon>
        <taxon>Chloroflexota</taxon>
        <taxon>environmental samples</taxon>
    </lineage>
</organism>
<gene>
    <name evidence="2" type="ORF">AVDCRST_MAG77-1474</name>
</gene>
<sequence>EECIHAADPPGVRPPRRADARPGRLAARLRGQRGGQQYVPHRHIRRGRPDSHAGRLPQRARNRLL</sequence>
<feature type="compositionally biased region" description="Low complexity" evidence="1">
    <location>
        <begin position="1"/>
        <end position="10"/>
    </location>
</feature>